<dbReference type="PANTHER" id="PTHR37485">
    <property type="entry name" value="CELL DIVISION PROTEIN FTSB"/>
    <property type="match status" value="1"/>
</dbReference>
<dbReference type="InterPro" id="IPR023081">
    <property type="entry name" value="Cell_div_FtsB"/>
</dbReference>
<evidence type="ECO:0000313" key="8">
    <source>
        <dbReference type="EMBL" id="MBC8317497.1"/>
    </source>
</evidence>
<evidence type="ECO:0000256" key="6">
    <source>
        <dbReference type="ARBA" id="ARBA00023306"/>
    </source>
</evidence>
<keyword evidence="2" id="KW-0132">Cell division</keyword>
<protein>
    <submittedName>
        <fullName evidence="8">Septum formation initiator family protein</fullName>
    </submittedName>
</protein>
<dbReference type="AlphaFoldDB" id="A0A8J6TFI8"/>
<dbReference type="EMBL" id="JACNJZ010000091">
    <property type="protein sequence ID" value="MBC8317497.1"/>
    <property type="molecule type" value="Genomic_DNA"/>
</dbReference>
<evidence type="ECO:0000313" key="9">
    <source>
        <dbReference type="Proteomes" id="UP000614424"/>
    </source>
</evidence>
<dbReference type="PANTHER" id="PTHR37485:SF1">
    <property type="entry name" value="CELL DIVISION PROTEIN FTSB"/>
    <property type="match status" value="1"/>
</dbReference>
<keyword evidence="5" id="KW-0472">Membrane</keyword>
<accession>A0A8J6TFI8</accession>
<dbReference type="Proteomes" id="UP000614424">
    <property type="component" value="Unassembled WGS sequence"/>
</dbReference>
<keyword evidence="3" id="KW-0812">Transmembrane</keyword>
<name>A0A8J6TFI8_9BACT</name>
<evidence type="ECO:0000256" key="5">
    <source>
        <dbReference type="ARBA" id="ARBA00023136"/>
    </source>
</evidence>
<gene>
    <name evidence="8" type="ORF">H8E41_06290</name>
</gene>
<evidence type="ECO:0000256" key="1">
    <source>
        <dbReference type="ARBA" id="ARBA00022475"/>
    </source>
</evidence>
<feature type="coiled-coil region" evidence="7">
    <location>
        <begin position="50"/>
        <end position="77"/>
    </location>
</feature>
<keyword evidence="1" id="KW-1003">Cell membrane</keyword>
<dbReference type="GO" id="GO:0030428">
    <property type="term" value="C:cell septum"/>
    <property type="evidence" value="ECO:0007669"/>
    <property type="project" value="TreeGrafter"/>
</dbReference>
<evidence type="ECO:0000256" key="7">
    <source>
        <dbReference type="SAM" id="Coils"/>
    </source>
</evidence>
<evidence type="ECO:0000256" key="2">
    <source>
        <dbReference type="ARBA" id="ARBA00022618"/>
    </source>
</evidence>
<comment type="caution">
    <text evidence="8">The sequence shown here is derived from an EMBL/GenBank/DDBJ whole genome shotgun (WGS) entry which is preliminary data.</text>
</comment>
<organism evidence="8 9">
    <name type="scientific">Candidatus Desulfobia pelagia</name>
    <dbReference type="NCBI Taxonomy" id="2841692"/>
    <lineage>
        <taxon>Bacteria</taxon>
        <taxon>Pseudomonadati</taxon>
        <taxon>Thermodesulfobacteriota</taxon>
        <taxon>Desulfobulbia</taxon>
        <taxon>Desulfobulbales</taxon>
        <taxon>Desulfobulbaceae</taxon>
        <taxon>Candidatus Desulfobia</taxon>
    </lineage>
</organism>
<evidence type="ECO:0000256" key="4">
    <source>
        <dbReference type="ARBA" id="ARBA00022989"/>
    </source>
</evidence>
<proteinExistence type="predicted"/>
<dbReference type="Pfam" id="PF04977">
    <property type="entry name" value="DivIC"/>
    <property type="match status" value="1"/>
</dbReference>
<dbReference type="GO" id="GO:0043093">
    <property type="term" value="P:FtsZ-dependent cytokinesis"/>
    <property type="evidence" value="ECO:0007669"/>
    <property type="project" value="TreeGrafter"/>
</dbReference>
<keyword evidence="4" id="KW-1133">Transmembrane helix</keyword>
<sequence length="102" mass="11966">MRITEFFFKLPPGEKRFFLIVCILSLLLATSWILFSSNGVMNYYAIQKELHIIQEENLKLAAENDQLRNEMGKLKADPAYLEEVARKDYGLVKKNEMVFKFD</sequence>
<dbReference type="InterPro" id="IPR007060">
    <property type="entry name" value="FtsL/DivIC"/>
</dbReference>
<evidence type="ECO:0000256" key="3">
    <source>
        <dbReference type="ARBA" id="ARBA00022692"/>
    </source>
</evidence>
<keyword evidence="7" id="KW-0175">Coiled coil</keyword>
<reference evidence="8 9" key="1">
    <citation type="submission" date="2020-08" db="EMBL/GenBank/DDBJ databases">
        <title>Bridging the membrane lipid divide: bacteria of the FCB group superphylum have the potential to synthesize archaeal ether lipids.</title>
        <authorList>
            <person name="Villanueva L."/>
            <person name="Von Meijenfeldt F.A.B."/>
            <person name="Westbye A.B."/>
            <person name="Yadav S."/>
            <person name="Hopmans E.C."/>
            <person name="Dutilh B.E."/>
            <person name="Sinninghe Damste J.S."/>
        </authorList>
    </citation>
    <scope>NUCLEOTIDE SEQUENCE [LARGE SCALE GENOMIC DNA]</scope>
    <source>
        <strain evidence="8">NIOZ-UU47</strain>
    </source>
</reference>
<keyword evidence="6" id="KW-0131">Cell cycle</keyword>